<dbReference type="PROSITE" id="PS50916">
    <property type="entry name" value="RABBD"/>
    <property type="match status" value="1"/>
</dbReference>
<sequence length="1825" mass="205245">MCEFNRILIFVLRDKCETDVQWCVILKAGTVNELKHQCLPERTSLHASHISLKNIKITEPIVMIDLSYLTEEEQEAIMAVLKRDAELKKTEEERVKHLQKQGPEEGKLKYITGEWFYEVKSQRHQDKIHGSDIIMASMKQKKPMTVEFLTQSWRERASKTNNDLMTPQPKSTDNPNERRPTETQQESRNRQRHNPFNNMPMELDFDETNGASVPETKNPPAEVTPSLENHEDLEIEAKTKIFDISQETIPRLKPVPKKRTKIFKVQNSDSTSSISTQSVSTNSSVSTQSVSTNSSVSTQSVSTSSSTSPVSTQSISTNTDSRSTLSTQSMSTNSEIRSPPPKGILKHSSSCDSSTKSRLLQPRKSLNMVSTKSGHEHILEENAVTQESIEESFLNFKDKEPPKSTFPPSRLPVRSPVLLNNPTQTSKEKPKIQPRLSLSSSTQSNDEQKTADVLDTKQKCENRLISAEPEKQNKADGMVKDPLSIPRIRAKSPFESLLVKPLNESITPQISLKNQDKEDLKREDVKTEEKLDCPLGVKDQPVYEATNPTDASNKTNPSRVACESDDMPCPFDIKITRDTNMKTKDCKDPLLVNPYSPKAAEEQGNSIAKVLEWFSRSSDSSDKLDCEGFIPDTEDDIKIEDIDFENEINLRPKAENNVYLIIPKHRDEDMTNDGFLKDRDLAVELNVDKKEPFMNFQNVQDLSDHTKPLNAEEFSAMGSSNLFRHRSSQDTINRLLDSEKPSPKENVLETASKKENSRNDEKTKPTQHELQEVSQSPKVTNLQSQWDQGIIKAPVLVSKPNLISEKETIVQRNDGRKVTGVEEEPTKVDISPKYSVTENKKHVNKSHVKDISNVGEIQADNISYEHLNKKDRDKAKDMQTPSSNINQIKDIMALSDKDVTKCLGQKCSSSQDFRLQSVGDHSDENIEGNRNSTMEGCTTAAVLELDPKVKTEEKESQLKPPPTSGVQSQQQNPVPLAKQSNQQQNNNAERIKELKSFWEREKLQSNIYNKSTAANSSATSTKLNKRFTKSEYDLRSIGTESEAESANFTVLPLRDRIEKTATGEGMNSLQFKMLRDFWAESSKQSSSFENKTQNPLSQEVKHAKTHKEVSQFELVDASPNQADRVSSREKTAVIYPDIGTTANSPTEPDVLRSSHCPQPKSGSKLSPKDTSSPRTQGMLNKEFRNQTRSSGKGTLNGRANSLRRATSMFAINVESEGEDLPSQSRKVSDVVLPQTTESTVLPSTKTPEVNLQVKKSPEMTKSKHKATDRSVSEDPDSQPLARSFVPRDYQHYLGITENRGKHISPQGTEQKSELVCTSFQTGGSVRCCPEKADVPIDDAELCTKRGSWGLRPSAHTSEVVKPMTLNRDESFSGTSANCKTYIFFATEVSLVQEVLRRASTRPVYHKSLEDITAVPRQSKKSKHMDDFMPSSYAISSTPSPSSSSFSDKERLRKISKSVPSFLDNENDGDESESECSSHSGKHWKNSSPQAELNNNSRMATVSSMSGSIMSISSVDFGNIEVQGAIQFSINYVQKLREFHIFVVQCQNLAAVDVKRNRSDPYVKSYLIPDTANLGKRKTSVKKKTLNPTYNEILRYRVRMEYLKSQILNLSVWHNDTFGRNSFLGEAEIDLSKWDFEGPRINSLPLKPRNTSSVLSTEERGEMRLAMRFLPHISLSKSALGSGEIHIWVRDCKNLPLIRGVTINPYVKCYVLPDTSKKSCQKTRVLKRTASPVFNHTMVYDGFRTEDLKEACVELTVWDRDRLADHLVGGLRLGLGTGQSYGTKVDWMDSMAKEVALWQRMMDSPNEWVEDVLPLRLVTVAKNSLK</sequence>
<feature type="compositionally biased region" description="Polar residues" evidence="7">
    <location>
        <begin position="1160"/>
        <end position="1178"/>
    </location>
</feature>
<keyword evidence="11" id="KW-1185">Reference proteome</keyword>
<evidence type="ECO:0000259" key="8">
    <source>
        <dbReference type="PROSITE" id="PS50004"/>
    </source>
</evidence>
<keyword evidence="2" id="KW-1003">Cell membrane</keyword>
<feature type="region of interest" description="Disordered" evidence="7">
    <location>
        <begin position="914"/>
        <end position="937"/>
    </location>
</feature>
<feature type="region of interest" description="Disordered" evidence="7">
    <location>
        <begin position="1085"/>
        <end position="1201"/>
    </location>
</feature>
<reference evidence="10 11" key="1">
    <citation type="submission" date="2021-06" db="EMBL/GenBank/DDBJ databases">
        <title>Chromosome-level genome assembly of the red-tail catfish (Hemibagrus wyckioides).</title>
        <authorList>
            <person name="Shao F."/>
        </authorList>
    </citation>
    <scope>NUCLEOTIDE SEQUENCE [LARGE SCALE GENOMIC DNA]</scope>
    <source>
        <strain evidence="10">EC202008001</strain>
        <tissue evidence="10">Blood</tissue>
    </source>
</reference>
<dbReference type="InterPro" id="IPR035892">
    <property type="entry name" value="C2_domain_sf"/>
</dbReference>
<dbReference type="InterPro" id="IPR010911">
    <property type="entry name" value="Rab_BD"/>
</dbReference>
<dbReference type="GO" id="GO:0005886">
    <property type="term" value="C:plasma membrane"/>
    <property type="evidence" value="ECO:0007669"/>
    <property type="project" value="UniProtKB-SubCell"/>
</dbReference>
<protein>
    <recommendedName>
        <fullName evidence="6">Synaptotagmin-like protein 2</fullName>
    </recommendedName>
</protein>
<dbReference type="Gene3D" id="6.10.250.3000">
    <property type="match status" value="1"/>
</dbReference>
<keyword evidence="4" id="KW-0677">Repeat</keyword>
<evidence type="ECO:0000313" key="11">
    <source>
        <dbReference type="Proteomes" id="UP000824219"/>
    </source>
</evidence>
<feature type="compositionally biased region" description="Polar residues" evidence="7">
    <location>
        <begin position="1085"/>
        <end position="1097"/>
    </location>
</feature>
<dbReference type="GO" id="GO:0031267">
    <property type="term" value="F:small GTPase binding"/>
    <property type="evidence" value="ECO:0007669"/>
    <property type="project" value="InterPro"/>
</dbReference>
<feature type="compositionally biased region" description="Polar residues" evidence="7">
    <location>
        <begin position="1237"/>
        <end position="1249"/>
    </location>
</feature>
<feature type="region of interest" description="Disordered" evidence="7">
    <location>
        <begin position="157"/>
        <end position="229"/>
    </location>
</feature>
<keyword evidence="5" id="KW-0472">Membrane</keyword>
<feature type="region of interest" description="Disordered" evidence="7">
    <location>
        <begin position="1415"/>
        <end position="1492"/>
    </location>
</feature>
<dbReference type="Gene3D" id="2.60.40.150">
    <property type="entry name" value="C2 domain"/>
    <property type="match status" value="2"/>
</dbReference>
<dbReference type="GO" id="GO:0042043">
    <property type="term" value="F:neurexin family protein binding"/>
    <property type="evidence" value="ECO:0007669"/>
    <property type="project" value="TreeGrafter"/>
</dbReference>
<dbReference type="EMBL" id="JAHKSW010000017">
    <property type="protein sequence ID" value="KAG7322126.1"/>
    <property type="molecule type" value="Genomic_DNA"/>
</dbReference>
<feature type="compositionally biased region" description="Polar residues" evidence="7">
    <location>
        <begin position="1186"/>
        <end position="1199"/>
    </location>
</feature>
<evidence type="ECO:0000256" key="5">
    <source>
        <dbReference type="ARBA" id="ARBA00023136"/>
    </source>
</evidence>
<feature type="region of interest" description="Disordered" evidence="7">
    <location>
        <begin position="263"/>
        <end position="384"/>
    </location>
</feature>
<feature type="compositionally biased region" description="Basic and acidic residues" evidence="7">
    <location>
        <begin position="1255"/>
        <end position="1272"/>
    </location>
</feature>
<dbReference type="OrthoDB" id="195679at2759"/>
<feature type="region of interest" description="Disordered" evidence="7">
    <location>
        <begin position="950"/>
        <end position="987"/>
    </location>
</feature>
<feature type="compositionally biased region" description="Basic and acidic residues" evidence="7">
    <location>
        <begin position="175"/>
        <end position="189"/>
    </location>
</feature>
<feature type="compositionally biased region" description="Acidic residues" evidence="7">
    <location>
        <begin position="1464"/>
        <end position="1473"/>
    </location>
</feature>
<dbReference type="Pfam" id="PF00168">
    <property type="entry name" value="C2"/>
    <property type="match status" value="2"/>
</dbReference>
<evidence type="ECO:0000259" key="9">
    <source>
        <dbReference type="PROSITE" id="PS50916"/>
    </source>
</evidence>
<dbReference type="InterPro" id="IPR043567">
    <property type="entry name" value="SYTL1-5_C2B"/>
</dbReference>
<accession>A0A9D3NG80</accession>
<comment type="subcellular location">
    <subcellularLocation>
        <location evidence="1">Cell membrane</location>
    </subcellularLocation>
</comment>
<evidence type="ECO:0000256" key="7">
    <source>
        <dbReference type="SAM" id="MobiDB-lite"/>
    </source>
</evidence>
<feature type="region of interest" description="Disordered" evidence="7">
    <location>
        <begin position="513"/>
        <end position="559"/>
    </location>
</feature>
<dbReference type="PANTHER" id="PTHR45716">
    <property type="entry name" value="BITESIZE, ISOFORM I"/>
    <property type="match status" value="1"/>
</dbReference>
<feature type="region of interest" description="Disordered" evidence="7">
    <location>
        <begin position="396"/>
        <end position="452"/>
    </location>
</feature>
<feature type="region of interest" description="Disordered" evidence="7">
    <location>
        <begin position="735"/>
        <end position="780"/>
    </location>
</feature>
<organism evidence="10 11">
    <name type="scientific">Hemibagrus wyckioides</name>
    <dbReference type="NCBI Taxonomy" id="337641"/>
    <lineage>
        <taxon>Eukaryota</taxon>
        <taxon>Metazoa</taxon>
        <taxon>Chordata</taxon>
        <taxon>Craniata</taxon>
        <taxon>Vertebrata</taxon>
        <taxon>Euteleostomi</taxon>
        <taxon>Actinopterygii</taxon>
        <taxon>Neopterygii</taxon>
        <taxon>Teleostei</taxon>
        <taxon>Ostariophysi</taxon>
        <taxon>Siluriformes</taxon>
        <taxon>Bagridae</taxon>
        <taxon>Hemibagrus</taxon>
    </lineage>
</organism>
<feature type="compositionally biased region" description="Polar residues" evidence="7">
    <location>
        <begin position="318"/>
        <end position="336"/>
    </location>
</feature>
<evidence type="ECO:0000256" key="6">
    <source>
        <dbReference type="ARBA" id="ARBA00072164"/>
    </source>
</evidence>
<dbReference type="PANTHER" id="PTHR45716:SF5">
    <property type="entry name" value="SYNAPTOTAGMIN-LIKE PROTEIN 2"/>
    <property type="match status" value="1"/>
</dbReference>
<evidence type="ECO:0000256" key="4">
    <source>
        <dbReference type="ARBA" id="ARBA00022737"/>
    </source>
</evidence>
<name>A0A9D3NG80_9TELE</name>
<dbReference type="GO" id="GO:0006886">
    <property type="term" value="P:intracellular protein transport"/>
    <property type="evidence" value="ECO:0007669"/>
    <property type="project" value="InterPro"/>
</dbReference>
<dbReference type="FunFam" id="2.60.40.150:FF:000040">
    <property type="entry name" value="synaptotagmin-like protein 2 isoform X2"/>
    <property type="match status" value="1"/>
</dbReference>
<gene>
    <name evidence="10" type="ORF">KOW79_014984</name>
</gene>
<comment type="caution">
    <text evidence="10">The sequence shown here is derived from an EMBL/GenBank/DDBJ whole genome shotgun (WGS) entry which is preliminary data.</text>
</comment>
<feature type="compositionally biased region" description="Basic and acidic residues" evidence="7">
    <location>
        <begin position="736"/>
        <end position="771"/>
    </location>
</feature>
<feature type="compositionally biased region" description="Low complexity" evidence="7">
    <location>
        <begin position="348"/>
        <end position="357"/>
    </location>
</feature>
<evidence type="ECO:0000256" key="1">
    <source>
        <dbReference type="ARBA" id="ARBA00004236"/>
    </source>
</evidence>
<feature type="compositionally biased region" description="Polar residues" evidence="7">
    <location>
        <begin position="964"/>
        <end position="973"/>
    </location>
</feature>
<evidence type="ECO:0000256" key="3">
    <source>
        <dbReference type="ARBA" id="ARBA00022483"/>
    </source>
</evidence>
<feature type="compositionally biased region" description="Polar residues" evidence="7">
    <location>
        <begin position="436"/>
        <end position="445"/>
    </location>
</feature>
<feature type="compositionally biased region" description="Low complexity" evidence="7">
    <location>
        <begin position="265"/>
        <end position="317"/>
    </location>
</feature>
<feature type="compositionally biased region" description="Low complexity" evidence="7">
    <location>
        <begin position="1429"/>
        <end position="1445"/>
    </location>
</feature>
<feature type="compositionally biased region" description="Polar residues" evidence="7">
    <location>
        <begin position="159"/>
        <end position="174"/>
    </location>
</feature>
<dbReference type="GO" id="GO:0006887">
    <property type="term" value="P:exocytosis"/>
    <property type="evidence" value="ECO:0007669"/>
    <property type="project" value="UniProtKB-KW"/>
</dbReference>
<dbReference type="SUPFAM" id="SSF49562">
    <property type="entry name" value="C2 domain (Calcium/lipid-binding domain, CaLB)"/>
    <property type="match status" value="2"/>
</dbReference>
<evidence type="ECO:0000256" key="2">
    <source>
        <dbReference type="ARBA" id="ARBA00022475"/>
    </source>
</evidence>
<dbReference type="SMART" id="SM00239">
    <property type="entry name" value="C2"/>
    <property type="match status" value="2"/>
</dbReference>
<keyword evidence="3" id="KW-0268">Exocytosis</keyword>
<feature type="domain" description="RabBD" evidence="9">
    <location>
        <begin position="63"/>
        <end position="119"/>
    </location>
</feature>
<evidence type="ECO:0000313" key="10">
    <source>
        <dbReference type="EMBL" id="KAG7322126.1"/>
    </source>
</evidence>
<feature type="domain" description="C2" evidence="8">
    <location>
        <begin position="1521"/>
        <end position="1643"/>
    </location>
</feature>
<feature type="region of interest" description="Disordered" evidence="7">
    <location>
        <begin position="1237"/>
        <end position="1282"/>
    </location>
</feature>
<feature type="compositionally biased region" description="Basic and acidic residues" evidence="7">
    <location>
        <begin position="514"/>
        <end position="532"/>
    </location>
</feature>
<proteinExistence type="predicted"/>
<dbReference type="PROSITE" id="PS50004">
    <property type="entry name" value="C2"/>
    <property type="match status" value="2"/>
</dbReference>
<dbReference type="CDD" id="cd04020">
    <property type="entry name" value="C2B_SLP_1-2-3-4"/>
    <property type="match status" value="1"/>
</dbReference>
<dbReference type="InterPro" id="IPR000008">
    <property type="entry name" value="C2_dom"/>
</dbReference>
<dbReference type="Proteomes" id="UP000824219">
    <property type="component" value="Linkage Group LG17"/>
</dbReference>
<feature type="compositionally biased region" description="Polar residues" evidence="7">
    <location>
        <begin position="546"/>
        <end position="558"/>
    </location>
</feature>
<feature type="domain" description="C2" evidence="8">
    <location>
        <begin position="1658"/>
        <end position="1787"/>
    </location>
</feature>
<feature type="compositionally biased region" description="Basic and acidic residues" evidence="7">
    <location>
        <begin position="1099"/>
        <end position="1110"/>
    </location>
</feature>
<dbReference type="FunFam" id="2.60.40.150:FF:000006">
    <property type="entry name" value="Synaptotagmin-like 5, isoform CRA_a"/>
    <property type="match status" value="1"/>
</dbReference>
<dbReference type="GO" id="GO:0070382">
    <property type="term" value="C:exocytic vesicle"/>
    <property type="evidence" value="ECO:0007669"/>
    <property type="project" value="TreeGrafter"/>
</dbReference>